<feature type="compositionally biased region" description="Low complexity" evidence="1">
    <location>
        <begin position="29"/>
        <end position="38"/>
    </location>
</feature>
<evidence type="ECO:0000256" key="1">
    <source>
        <dbReference type="SAM" id="MobiDB-lite"/>
    </source>
</evidence>
<dbReference type="EMBL" id="NJEU01002118">
    <property type="protein sequence ID" value="PHH58562.1"/>
    <property type="molecule type" value="Genomic_DNA"/>
</dbReference>
<comment type="caution">
    <text evidence="2">The sequence shown here is derived from an EMBL/GenBank/DDBJ whole genome shotgun (WGS) entry which is preliminary data.</text>
</comment>
<name>A0A2C5XUD2_9HYPO</name>
<gene>
    <name evidence="2" type="ORF">CDD82_2886</name>
</gene>
<evidence type="ECO:0000313" key="3">
    <source>
        <dbReference type="Proteomes" id="UP000224854"/>
    </source>
</evidence>
<proteinExistence type="predicted"/>
<protein>
    <submittedName>
        <fullName evidence="2">Uncharacterized protein</fullName>
    </submittedName>
</protein>
<dbReference type="Proteomes" id="UP000224854">
    <property type="component" value="Unassembled WGS sequence"/>
</dbReference>
<sequence length="168" mass="18129">MHRVALASAICFQDPGIHEPHFPNPPQPGSSGLSASSSFDKNSSGSLNCMQKLFAHAWLLIQAKTGSDQKEKHTQKCLDPFHPATPTLTDNFASLPSRAPAIGEIAPNIRGLAQDLSNASKYYCQDANVATSKQPGNSCVEVCTEAVNHSWHWLPPPSNPICFYTACI</sequence>
<keyword evidence="3" id="KW-1185">Reference proteome</keyword>
<accession>A0A2C5XUD2</accession>
<organism evidence="2 3">
    <name type="scientific">Ophiocordyceps australis</name>
    <dbReference type="NCBI Taxonomy" id="1399860"/>
    <lineage>
        <taxon>Eukaryota</taxon>
        <taxon>Fungi</taxon>
        <taxon>Dikarya</taxon>
        <taxon>Ascomycota</taxon>
        <taxon>Pezizomycotina</taxon>
        <taxon>Sordariomycetes</taxon>
        <taxon>Hypocreomycetidae</taxon>
        <taxon>Hypocreales</taxon>
        <taxon>Ophiocordycipitaceae</taxon>
        <taxon>Ophiocordyceps</taxon>
    </lineage>
</organism>
<dbReference type="AlphaFoldDB" id="A0A2C5XUD2"/>
<evidence type="ECO:0000313" key="2">
    <source>
        <dbReference type="EMBL" id="PHH58562.1"/>
    </source>
</evidence>
<reference evidence="2 3" key="1">
    <citation type="submission" date="2017-06" db="EMBL/GenBank/DDBJ databases">
        <title>Ant-infecting Ophiocordyceps genomes reveal a high diversity of potential behavioral manipulation genes and a possible major role for enterotoxins.</title>
        <authorList>
            <person name="De Bekker C."/>
            <person name="Evans H.C."/>
            <person name="Brachmann A."/>
            <person name="Hughes D.P."/>
        </authorList>
    </citation>
    <scope>NUCLEOTIDE SEQUENCE [LARGE SCALE GENOMIC DNA]</scope>
    <source>
        <strain evidence="2 3">1348a</strain>
    </source>
</reference>
<feature type="region of interest" description="Disordered" evidence="1">
    <location>
        <begin position="17"/>
        <end position="39"/>
    </location>
</feature>